<evidence type="ECO:0000313" key="8">
    <source>
        <dbReference type="EMBL" id="KAI1887859.1"/>
    </source>
</evidence>
<protein>
    <recommendedName>
        <fullName evidence="7">Ig-like domain-containing protein</fullName>
    </recommendedName>
</protein>
<feature type="signal peptide" evidence="6">
    <location>
        <begin position="1"/>
        <end position="23"/>
    </location>
</feature>
<evidence type="ECO:0000256" key="6">
    <source>
        <dbReference type="SAM" id="SignalP"/>
    </source>
</evidence>
<dbReference type="InterPro" id="IPR015631">
    <property type="entry name" value="CD2/SLAM_rcpt"/>
</dbReference>
<feature type="region of interest" description="Disordered" evidence="5">
    <location>
        <begin position="321"/>
        <end position="393"/>
    </location>
</feature>
<dbReference type="PANTHER" id="PTHR12080">
    <property type="entry name" value="SIGNALING LYMPHOCYTIC ACTIVATION MOLECULE"/>
    <property type="match status" value="1"/>
</dbReference>
<keyword evidence="3" id="KW-0472">Membrane</keyword>
<evidence type="ECO:0000313" key="9">
    <source>
        <dbReference type="Proteomes" id="UP000829720"/>
    </source>
</evidence>
<evidence type="ECO:0000256" key="4">
    <source>
        <dbReference type="ARBA" id="ARBA00023180"/>
    </source>
</evidence>
<organism evidence="8 9">
    <name type="scientific">Albula goreensis</name>
    <dbReference type="NCBI Taxonomy" id="1534307"/>
    <lineage>
        <taxon>Eukaryota</taxon>
        <taxon>Metazoa</taxon>
        <taxon>Chordata</taxon>
        <taxon>Craniata</taxon>
        <taxon>Vertebrata</taxon>
        <taxon>Euteleostomi</taxon>
        <taxon>Actinopterygii</taxon>
        <taxon>Neopterygii</taxon>
        <taxon>Teleostei</taxon>
        <taxon>Albuliformes</taxon>
        <taxon>Albulidae</taxon>
        <taxon>Albula</taxon>
    </lineage>
</organism>
<dbReference type="SUPFAM" id="SSF48726">
    <property type="entry name" value="Immunoglobulin"/>
    <property type="match status" value="3"/>
</dbReference>
<keyword evidence="2 6" id="KW-0732">Signal</keyword>
<name>A0A8T3CRG9_9TELE</name>
<dbReference type="Proteomes" id="UP000829720">
    <property type="component" value="Unassembled WGS sequence"/>
</dbReference>
<dbReference type="PROSITE" id="PS50835">
    <property type="entry name" value="IG_LIKE"/>
    <property type="match status" value="2"/>
</dbReference>
<evidence type="ECO:0000259" key="7">
    <source>
        <dbReference type="PROSITE" id="PS50835"/>
    </source>
</evidence>
<keyword evidence="4" id="KW-0325">Glycoprotein</keyword>
<feature type="chain" id="PRO_5035938758" description="Ig-like domain-containing protein" evidence="6">
    <location>
        <begin position="24"/>
        <end position="393"/>
    </location>
</feature>
<dbReference type="AlphaFoldDB" id="A0A8T3CRG9"/>
<dbReference type="InterPro" id="IPR007110">
    <property type="entry name" value="Ig-like_dom"/>
</dbReference>
<dbReference type="InterPro" id="IPR036179">
    <property type="entry name" value="Ig-like_dom_sf"/>
</dbReference>
<accession>A0A8T3CRG9</accession>
<dbReference type="Gene3D" id="2.60.40.10">
    <property type="entry name" value="Immunoglobulins"/>
    <property type="match status" value="3"/>
</dbReference>
<dbReference type="CDD" id="cd00096">
    <property type="entry name" value="Ig"/>
    <property type="match status" value="1"/>
</dbReference>
<dbReference type="EMBL" id="JAERUA010000018">
    <property type="protein sequence ID" value="KAI1887859.1"/>
    <property type="molecule type" value="Genomic_DNA"/>
</dbReference>
<reference evidence="8" key="1">
    <citation type="submission" date="2021-01" db="EMBL/GenBank/DDBJ databases">
        <authorList>
            <person name="Zahm M."/>
            <person name="Roques C."/>
            <person name="Cabau C."/>
            <person name="Klopp C."/>
            <person name="Donnadieu C."/>
            <person name="Jouanno E."/>
            <person name="Lampietro C."/>
            <person name="Louis A."/>
            <person name="Herpin A."/>
            <person name="Echchiki A."/>
            <person name="Berthelot C."/>
            <person name="Parey E."/>
            <person name="Roest-Crollius H."/>
            <person name="Braasch I."/>
            <person name="Postlethwait J."/>
            <person name="Bobe J."/>
            <person name="Montfort J."/>
            <person name="Bouchez O."/>
            <person name="Begum T."/>
            <person name="Mejri S."/>
            <person name="Adams A."/>
            <person name="Chen W.-J."/>
            <person name="Guiguen Y."/>
        </authorList>
    </citation>
    <scope>NUCLEOTIDE SEQUENCE</scope>
    <source>
        <tissue evidence="8">Blood</tissue>
    </source>
</reference>
<proteinExistence type="predicted"/>
<feature type="compositionally biased region" description="Polar residues" evidence="5">
    <location>
        <begin position="348"/>
        <end position="363"/>
    </location>
</feature>
<feature type="domain" description="Ig-like" evidence="7">
    <location>
        <begin position="121"/>
        <end position="199"/>
    </location>
</feature>
<comment type="caution">
    <text evidence="8">The sequence shown here is derived from an EMBL/GenBank/DDBJ whole genome shotgun (WGS) entry which is preliminary data.</text>
</comment>
<keyword evidence="9" id="KW-1185">Reference proteome</keyword>
<gene>
    <name evidence="8" type="ORF">AGOR_G00194840</name>
</gene>
<evidence type="ECO:0000256" key="1">
    <source>
        <dbReference type="ARBA" id="ARBA00004370"/>
    </source>
</evidence>
<evidence type="ECO:0000256" key="2">
    <source>
        <dbReference type="ARBA" id="ARBA00022729"/>
    </source>
</evidence>
<evidence type="ECO:0000256" key="3">
    <source>
        <dbReference type="ARBA" id="ARBA00023136"/>
    </source>
</evidence>
<sequence>MRHMGVYLSLLWVSGTFRNCTQSEVKEMKCIMGEGVTFPAAVKNTGFLIRTTSNDGTPIAEVINEAFSITSNSFTGRVQWDSSTGLFSITGLKMEDSGQYKVQNNDGQNTDAVYQLTMYDPVSTPQVSSRNKMKPTCSVLCSVENGREVTLSWQREGETLNSTSSPDLNTPLSLPLEIEENSAPFSCVAANPASNKTVTVKPEEFCLDSVSKPHITSTAAEGYQGRCCSVLCSVENGREVTLSWQREGETLSNTRSPDLNTTLSLLLEIEENSAPYTCVAANPVNEERTVLNTSELCRVDCSDYKGAVIYLKKRSQTLGTEDPPDEITYADINHRARGTQRGNEQKEQTTPMGASDDTVYSNVNHKRPKKQEAAAPTVTQGESSCVYAEVRRK</sequence>
<comment type="subcellular location">
    <subcellularLocation>
        <location evidence="1">Membrane</location>
    </subcellularLocation>
</comment>
<dbReference type="OrthoDB" id="9835793at2759"/>
<dbReference type="GO" id="GO:0016020">
    <property type="term" value="C:membrane"/>
    <property type="evidence" value="ECO:0007669"/>
    <property type="project" value="UniProtKB-SubCell"/>
</dbReference>
<evidence type="ECO:0000256" key="5">
    <source>
        <dbReference type="SAM" id="MobiDB-lite"/>
    </source>
</evidence>
<dbReference type="InterPro" id="IPR013783">
    <property type="entry name" value="Ig-like_fold"/>
</dbReference>
<feature type="domain" description="Ig-like" evidence="7">
    <location>
        <begin position="213"/>
        <end position="291"/>
    </location>
</feature>
<dbReference type="PANTHER" id="PTHR12080:SF55">
    <property type="entry name" value="LYMPHOCYTE FUNCTION-ASSOCIATED ANTIGEN 3"/>
    <property type="match status" value="1"/>
</dbReference>